<protein>
    <submittedName>
        <fullName evidence="6">LuxR C-terminal-related transcriptional regulator</fullName>
    </submittedName>
</protein>
<reference evidence="6 7" key="1">
    <citation type="submission" date="2024-04" db="EMBL/GenBank/DDBJ databases">
        <title>Human intestinal bacterial collection.</title>
        <authorList>
            <person name="Pauvert C."/>
            <person name="Hitch T.C.A."/>
            <person name="Clavel T."/>
        </authorList>
    </citation>
    <scope>NUCLEOTIDE SEQUENCE [LARGE SCALE GENOMIC DNA]</scope>
    <source>
        <strain evidence="6 7">CLA-KB-H42</strain>
    </source>
</reference>
<keyword evidence="3" id="KW-0804">Transcription</keyword>
<evidence type="ECO:0000313" key="7">
    <source>
        <dbReference type="Proteomes" id="UP001487305"/>
    </source>
</evidence>
<proteinExistence type="predicted"/>
<dbReference type="PRINTS" id="PR00038">
    <property type="entry name" value="HTHLUXR"/>
</dbReference>
<dbReference type="SMART" id="SM00421">
    <property type="entry name" value="HTH_LUXR"/>
    <property type="match status" value="1"/>
</dbReference>
<dbReference type="InterPro" id="IPR000792">
    <property type="entry name" value="Tscrpt_reg_LuxR_C"/>
</dbReference>
<keyword evidence="7" id="KW-1185">Reference proteome</keyword>
<evidence type="ECO:0000259" key="5">
    <source>
        <dbReference type="PROSITE" id="PS50043"/>
    </source>
</evidence>
<feature type="domain" description="HTH luxR-type" evidence="5">
    <location>
        <begin position="463"/>
        <end position="528"/>
    </location>
</feature>
<feature type="transmembrane region" description="Helical" evidence="4">
    <location>
        <begin position="328"/>
        <end position="345"/>
    </location>
</feature>
<dbReference type="Gene3D" id="1.10.10.10">
    <property type="entry name" value="Winged helix-like DNA-binding domain superfamily/Winged helix DNA-binding domain"/>
    <property type="match status" value="1"/>
</dbReference>
<keyword evidence="4" id="KW-1133">Transmembrane helix</keyword>
<dbReference type="InterPro" id="IPR016032">
    <property type="entry name" value="Sig_transdc_resp-reg_C-effctor"/>
</dbReference>
<evidence type="ECO:0000256" key="2">
    <source>
        <dbReference type="ARBA" id="ARBA00023125"/>
    </source>
</evidence>
<dbReference type="EMBL" id="JBBNOP010000006">
    <property type="protein sequence ID" value="MEQ3362921.1"/>
    <property type="molecule type" value="Genomic_DNA"/>
</dbReference>
<feature type="transmembrane region" description="Helical" evidence="4">
    <location>
        <begin position="357"/>
        <end position="378"/>
    </location>
</feature>
<keyword evidence="4" id="KW-0812">Transmembrane</keyword>
<organism evidence="6 7">
    <name type="scientific">Raoultibacter massiliensis</name>
    <dbReference type="NCBI Taxonomy" id="1852371"/>
    <lineage>
        <taxon>Bacteria</taxon>
        <taxon>Bacillati</taxon>
        <taxon>Actinomycetota</taxon>
        <taxon>Coriobacteriia</taxon>
        <taxon>Eggerthellales</taxon>
        <taxon>Eggerthellaceae</taxon>
        <taxon>Raoultibacter</taxon>
    </lineage>
</organism>
<keyword evidence="1" id="KW-0805">Transcription regulation</keyword>
<comment type="caution">
    <text evidence="6">The sequence shown here is derived from an EMBL/GenBank/DDBJ whole genome shotgun (WGS) entry which is preliminary data.</text>
</comment>
<feature type="transmembrane region" description="Helical" evidence="4">
    <location>
        <begin position="300"/>
        <end position="322"/>
    </location>
</feature>
<feature type="transmembrane region" description="Helical" evidence="4">
    <location>
        <begin position="124"/>
        <end position="143"/>
    </location>
</feature>
<dbReference type="PROSITE" id="PS50043">
    <property type="entry name" value="HTH_LUXR_2"/>
    <property type="match status" value="1"/>
</dbReference>
<dbReference type="Proteomes" id="UP001487305">
    <property type="component" value="Unassembled WGS sequence"/>
</dbReference>
<keyword evidence="2" id="KW-0238">DNA-binding</keyword>
<feature type="transmembrane region" description="Helical" evidence="4">
    <location>
        <begin position="384"/>
        <end position="409"/>
    </location>
</feature>
<feature type="transmembrane region" description="Helical" evidence="4">
    <location>
        <begin position="269"/>
        <end position="288"/>
    </location>
</feature>
<dbReference type="InterPro" id="IPR036388">
    <property type="entry name" value="WH-like_DNA-bd_sf"/>
</dbReference>
<dbReference type="SUPFAM" id="SSF46894">
    <property type="entry name" value="C-terminal effector domain of the bipartite response regulators"/>
    <property type="match status" value="1"/>
</dbReference>
<name>A0ABV1JCW1_9ACTN</name>
<feature type="transmembrane region" description="Helical" evidence="4">
    <location>
        <begin position="179"/>
        <end position="196"/>
    </location>
</feature>
<evidence type="ECO:0000256" key="4">
    <source>
        <dbReference type="SAM" id="Phobius"/>
    </source>
</evidence>
<feature type="transmembrane region" description="Helical" evidence="4">
    <location>
        <begin position="241"/>
        <end position="263"/>
    </location>
</feature>
<dbReference type="PANTHER" id="PTHR44688:SF16">
    <property type="entry name" value="DNA-BINDING TRANSCRIPTIONAL ACTIVATOR DEVR_DOSR"/>
    <property type="match status" value="1"/>
</dbReference>
<evidence type="ECO:0000313" key="6">
    <source>
        <dbReference type="EMBL" id="MEQ3362921.1"/>
    </source>
</evidence>
<accession>A0ABV1JCW1</accession>
<feature type="transmembrane region" description="Helical" evidence="4">
    <location>
        <begin position="31"/>
        <end position="54"/>
    </location>
</feature>
<gene>
    <name evidence="6" type="ORF">AAA083_08020</name>
</gene>
<dbReference type="PANTHER" id="PTHR44688">
    <property type="entry name" value="DNA-BINDING TRANSCRIPTIONAL ACTIVATOR DEVR_DOSR"/>
    <property type="match status" value="1"/>
</dbReference>
<evidence type="ECO:0000256" key="1">
    <source>
        <dbReference type="ARBA" id="ARBA00023015"/>
    </source>
</evidence>
<sequence length="531" mass="55923">MGQSLSEAKQAKRAEAASGCEPRSVQRRRSFVVVIGSAFLWSWGFLCFLSPVMFPPDAALDASIGIEIGFFVSQASVVAFALCVMALSRRRRLVVRRSAFFVAAVAISLSAVGIAWAVRANAMGVVIACGIVDGVCVTLLGVAWGARYSLGPKRIRPLVVLSFLVAYLLYLVVPHLPGPVPIACVCLLPVASWALWRNDATIRHEVASEVFPVRASDKGPGSLGELAAGSWEASVLPWRSLSVLLIATFIGNLITSVLLGRGYAGVDSLFFGGIVVCACIATMALVPLTSGRTTLSVGSVYRITVTFTAIGLVAIMVFGVAGVAVGGALVQGSAFFLQVLVFLVVTQSTQESGLSPLLSFSIGQAVISGVVFLGNVLGKQIGDLFGSGAFVLDVLCGASVLVLFFMLVARASAYSDGEMSQRGALADNEVETRVSPQGEAASRVEAALQPATSEELMVGKIASFAEAHGLTHRETEVFGYLARGRSLPYIAGELFVTTGTVKTHTTHIYQKLGVNSKQDLLDMFDSWGSQA</sequence>
<feature type="transmembrane region" description="Helical" evidence="4">
    <location>
        <begin position="99"/>
        <end position="118"/>
    </location>
</feature>
<feature type="transmembrane region" description="Helical" evidence="4">
    <location>
        <begin position="155"/>
        <end position="173"/>
    </location>
</feature>
<evidence type="ECO:0000256" key="3">
    <source>
        <dbReference type="ARBA" id="ARBA00023163"/>
    </source>
</evidence>
<feature type="transmembrane region" description="Helical" evidence="4">
    <location>
        <begin position="66"/>
        <end position="87"/>
    </location>
</feature>
<dbReference type="Pfam" id="PF00196">
    <property type="entry name" value="GerE"/>
    <property type="match status" value="1"/>
</dbReference>
<keyword evidence="4" id="KW-0472">Membrane</keyword>
<dbReference type="RefSeq" id="WP_349227408.1">
    <property type="nucleotide sequence ID" value="NZ_JBBNOP010000006.1"/>
</dbReference>